<evidence type="ECO:0000313" key="2">
    <source>
        <dbReference type="Proteomes" id="UP000182658"/>
    </source>
</evidence>
<dbReference type="Proteomes" id="UP000182658">
    <property type="component" value="Unassembled WGS sequence"/>
</dbReference>
<keyword evidence="2" id="KW-1185">Reference proteome</keyword>
<dbReference type="InParanoid" id="A0A1J7J0G2"/>
<proteinExistence type="predicted"/>
<sequence length="163" mass="18160">MLRKQRDGFTATLGGDDAGANMYKQKITATNCMIINIAFLPVHAILILDTQRRSSSRSNVYALHISTSSTSTKGLRFLRTKAKRENVKRRRQPRKSYSSNPQDGEWGIIFVAGAGRNKGIVPGYSLCIQGSCLYRLVKEKLVGDYQVVRLGIGVANERKRIAK</sequence>
<dbReference type="EMBL" id="KV875094">
    <property type="protein sequence ID" value="OIW33551.1"/>
    <property type="molecule type" value="Genomic_DNA"/>
</dbReference>
<reference evidence="1 2" key="1">
    <citation type="submission" date="2016-10" db="EMBL/GenBank/DDBJ databases">
        <title>Draft genome sequence of Coniochaeta ligniaria NRRL30616, a lignocellulolytic fungus for bioabatement of inhibitors in plant biomass hydrolysates.</title>
        <authorList>
            <consortium name="DOE Joint Genome Institute"/>
            <person name="Jimenez D.J."/>
            <person name="Hector R.E."/>
            <person name="Riley R."/>
            <person name="Sun H."/>
            <person name="Grigoriev I.V."/>
            <person name="Van Elsas J.D."/>
            <person name="Nichols N.N."/>
        </authorList>
    </citation>
    <scope>NUCLEOTIDE SEQUENCE [LARGE SCALE GENOMIC DNA]</scope>
    <source>
        <strain evidence="1 2">NRRL 30616</strain>
    </source>
</reference>
<dbReference type="AlphaFoldDB" id="A0A1J7J0G2"/>
<gene>
    <name evidence="1" type="ORF">CONLIGDRAFT_182731</name>
</gene>
<name>A0A1J7J0G2_9PEZI</name>
<accession>A0A1J7J0G2</accession>
<evidence type="ECO:0000313" key="1">
    <source>
        <dbReference type="EMBL" id="OIW33551.1"/>
    </source>
</evidence>
<protein>
    <submittedName>
        <fullName evidence="1">Uncharacterized protein</fullName>
    </submittedName>
</protein>
<organism evidence="1 2">
    <name type="scientific">Coniochaeta ligniaria NRRL 30616</name>
    <dbReference type="NCBI Taxonomy" id="1408157"/>
    <lineage>
        <taxon>Eukaryota</taxon>
        <taxon>Fungi</taxon>
        <taxon>Dikarya</taxon>
        <taxon>Ascomycota</taxon>
        <taxon>Pezizomycotina</taxon>
        <taxon>Sordariomycetes</taxon>
        <taxon>Sordariomycetidae</taxon>
        <taxon>Coniochaetales</taxon>
        <taxon>Coniochaetaceae</taxon>
        <taxon>Coniochaeta</taxon>
    </lineage>
</organism>